<proteinExistence type="predicted"/>
<feature type="transmembrane region" description="Helical" evidence="1">
    <location>
        <begin position="6"/>
        <end position="26"/>
    </location>
</feature>
<gene>
    <name evidence="2" type="ORF">S03H2_10506</name>
</gene>
<evidence type="ECO:0000256" key="1">
    <source>
        <dbReference type="SAM" id="Phobius"/>
    </source>
</evidence>
<feature type="transmembrane region" description="Helical" evidence="1">
    <location>
        <begin position="245"/>
        <end position="265"/>
    </location>
</feature>
<protein>
    <submittedName>
        <fullName evidence="2">Uncharacterized protein</fullName>
    </submittedName>
</protein>
<feature type="transmembrane region" description="Helical" evidence="1">
    <location>
        <begin position="277"/>
        <end position="296"/>
    </location>
</feature>
<accession>X1ER16</accession>
<dbReference type="EMBL" id="BARU01005402">
    <property type="protein sequence ID" value="GAH35836.1"/>
    <property type="molecule type" value="Genomic_DNA"/>
</dbReference>
<name>X1ER16_9ZZZZ</name>
<evidence type="ECO:0000313" key="2">
    <source>
        <dbReference type="EMBL" id="GAH35836.1"/>
    </source>
</evidence>
<keyword evidence="1" id="KW-0812">Transmembrane</keyword>
<dbReference type="AlphaFoldDB" id="X1ER16"/>
<reference evidence="2" key="1">
    <citation type="journal article" date="2014" name="Front. Microbiol.">
        <title>High frequency of phylogenetically diverse reductive dehalogenase-homologous genes in deep subseafloor sedimentary metagenomes.</title>
        <authorList>
            <person name="Kawai M."/>
            <person name="Futagami T."/>
            <person name="Toyoda A."/>
            <person name="Takaki Y."/>
            <person name="Nishi S."/>
            <person name="Hori S."/>
            <person name="Arai W."/>
            <person name="Tsubouchi T."/>
            <person name="Morono Y."/>
            <person name="Uchiyama I."/>
            <person name="Ito T."/>
            <person name="Fujiyama A."/>
            <person name="Inagaki F."/>
            <person name="Takami H."/>
        </authorList>
    </citation>
    <scope>NUCLEOTIDE SEQUENCE</scope>
    <source>
        <strain evidence="2">Expedition CK06-06</strain>
    </source>
</reference>
<comment type="caution">
    <text evidence="2">The sequence shown here is derived from an EMBL/GenBank/DDBJ whole genome shotgun (WGS) entry which is preliminary data.</text>
</comment>
<sequence length="323" mass="38268">MVYYYGFFTIILTVLFFILKILYSIVKEKKLGLSFADFFKFFLAVFVFILIVFPHFLSFLTIIKKEPTDFAKELIQLETYSARIWEYFIPSVGNPFFKNIVSNFVFSHLHGSNLVESTLYLGFVPIIFGLIGIYFIYFGKNKIVYEKNKNVIEEHIKNNKYLKNNEDKRKNINVIEKYTENIRNLKHNNNNDNNTNNNKGFLLFYLTILLIFSIIISLDPIVNIFGLEIKFPSYYLFKLLPVFRVYTRFYPFILMSLIVIASIGMNKILEKIKPFKYKTIFVVVIILLIIFEYMNFPPSHITDLSKTPDVYRWLKEQPGDFII</sequence>
<feature type="transmembrane region" description="Helical" evidence="1">
    <location>
        <begin position="38"/>
        <end position="63"/>
    </location>
</feature>
<feature type="transmembrane region" description="Helical" evidence="1">
    <location>
        <begin position="202"/>
        <end position="225"/>
    </location>
</feature>
<keyword evidence="1" id="KW-1133">Transmembrane helix</keyword>
<organism evidence="2">
    <name type="scientific">marine sediment metagenome</name>
    <dbReference type="NCBI Taxonomy" id="412755"/>
    <lineage>
        <taxon>unclassified sequences</taxon>
        <taxon>metagenomes</taxon>
        <taxon>ecological metagenomes</taxon>
    </lineage>
</organism>
<keyword evidence="1" id="KW-0472">Membrane</keyword>
<feature type="transmembrane region" description="Helical" evidence="1">
    <location>
        <begin position="119"/>
        <end position="139"/>
    </location>
</feature>
<feature type="non-terminal residue" evidence="2">
    <location>
        <position position="323"/>
    </location>
</feature>